<proteinExistence type="predicted"/>
<gene>
    <name evidence="2" type="ORF">B0F87_11088</name>
</gene>
<keyword evidence="1" id="KW-0812">Transmembrane</keyword>
<feature type="transmembrane region" description="Helical" evidence="1">
    <location>
        <begin position="6"/>
        <end position="26"/>
    </location>
</feature>
<dbReference type="InterPro" id="IPR021313">
    <property type="entry name" value="DUF2909"/>
</dbReference>
<dbReference type="EMBL" id="PTIZ01000010">
    <property type="protein sequence ID" value="PPK74293.1"/>
    <property type="molecule type" value="Genomic_DNA"/>
</dbReference>
<accession>A0A2S6HA75</accession>
<protein>
    <recommendedName>
        <fullName evidence="4">DUF2909 family protein</fullName>
    </recommendedName>
</protein>
<evidence type="ECO:0008006" key="4">
    <source>
        <dbReference type="Google" id="ProtNLM"/>
    </source>
</evidence>
<dbReference type="Proteomes" id="UP000240010">
    <property type="component" value="Unassembled WGS sequence"/>
</dbReference>
<evidence type="ECO:0000256" key="1">
    <source>
        <dbReference type="SAM" id="Phobius"/>
    </source>
</evidence>
<organism evidence="2 3">
    <name type="scientific">Methylobacter tundripaludum</name>
    <dbReference type="NCBI Taxonomy" id="173365"/>
    <lineage>
        <taxon>Bacteria</taxon>
        <taxon>Pseudomonadati</taxon>
        <taxon>Pseudomonadota</taxon>
        <taxon>Gammaproteobacteria</taxon>
        <taxon>Methylococcales</taxon>
        <taxon>Methylococcaceae</taxon>
        <taxon>Methylobacter</taxon>
    </lineage>
</organism>
<dbReference type="RefSeq" id="WP_104429922.1">
    <property type="nucleotide sequence ID" value="NZ_PTIZ01000010.1"/>
</dbReference>
<keyword evidence="1" id="KW-1133">Transmembrane helix</keyword>
<dbReference type="Pfam" id="PF11137">
    <property type="entry name" value="DUF2909"/>
    <property type="match status" value="1"/>
</dbReference>
<name>A0A2S6HA75_9GAMM</name>
<evidence type="ECO:0000313" key="2">
    <source>
        <dbReference type="EMBL" id="PPK74293.1"/>
    </source>
</evidence>
<evidence type="ECO:0000313" key="3">
    <source>
        <dbReference type="Proteomes" id="UP000240010"/>
    </source>
</evidence>
<keyword evidence="1" id="KW-0472">Membrane</keyword>
<reference evidence="2 3" key="1">
    <citation type="submission" date="2018-02" db="EMBL/GenBank/DDBJ databases">
        <title>Subsurface microbial communities from deep shales in Ohio and West Virginia, USA.</title>
        <authorList>
            <person name="Wrighton K."/>
        </authorList>
    </citation>
    <scope>NUCLEOTIDE SEQUENCE [LARGE SCALE GENOMIC DNA]</scope>
    <source>
        <strain evidence="2 3">OWC-DMM</strain>
    </source>
</reference>
<dbReference type="AlphaFoldDB" id="A0A2S6HA75"/>
<sequence>MIIKSIVIIAFILIIISLGSALFHLVTHKTQEQSEKTVKALTFRITLSIVLFIFIFIAFATGLFTPHGLGARMHPTPVTSVK</sequence>
<dbReference type="NCBIfam" id="NF033233">
    <property type="entry name" value="twin_helix"/>
    <property type="match status" value="1"/>
</dbReference>
<comment type="caution">
    <text evidence="2">The sequence shown here is derived from an EMBL/GenBank/DDBJ whole genome shotgun (WGS) entry which is preliminary data.</text>
</comment>
<feature type="transmembrane region" description="Helical" evidence="1">
    <location>
        <begin position="47"/>
        <end position="65"/>
    </location>
</feature>